<dbReference type="InterPro" id="IPR020892">
    <property type="entry name" value="Cyclophilin-type_PPIase_CS"/>
</dbReference>
<proteinExistence type="inferred from homology"/>
<evidence type="ECO:0000256" key="5">
    <source>
        <dbReference type="ARBA" id="ARBA00007930"/>
    </source>
</evidence>
<organism evidence="14 15">
    <name type="scientific">Circinella minor</name>
    <dbReference type="NCBI Taxonomy" id="1195481"/>
    <lineage>
        <taxon>Eukaryota</taxon>
        <taxon>Fungi</taxon>
        <taxon>Fungi incertae sedis</taxon>
        <taxon>Mucoromycota</taxon>
        <taxon>Mucoromycotina</taxon>
        <taxon>Mucoromycetes</taxon>
        <taxon>Mucorales</taxon>
        <taxon>Lichtheimiaceae</taxon>
        <taxon>Circinella</taxon>
    </lineage>
</organism>
<dbReference type="SUPFAM" id="SSF57850">
    <property type="entry name" value="RING/U-box"/>
    <property type="match status" value="1"/>
</dbReference>
<evidence type="ECO:0000256" key="3">
    <source>
        <dbReference type="ARBA" id="ARBA00003697"/>
    </source>
</evidence>
<sequence length="579" mass="65201">MGKWTDKLYITHSEWSGEVGQHSASSGTTGRAGNAGFKRLPFYCCSLSLQPFEHPVCTPDGIIFDLVHIIPYIKKYGTNPVTGEKLETKNLITLHFHKNDKDEFYCPVTYKVFSDHTAIAAIKTTGNVFAYDTIERLNIKAKYMRDLLTDEPFTRKDIIMIQDPHNLDKRNMSNFHYINKDLKVVDEAEERAKRESINNINVKGLGSTGRVLAELQKKKKDESEGEENGSNTTTTTGEGAMIKKAPKDKSKPHFEQKKSNEAYNAAHFSTGRVAASFTSSAVTPVTVNEKALYDEDLFMYKRIKAKGYARLVTNFGNLNLELYCDKIPQACHNFILLAKSGYYNDTVFHRSIKNFMIQGGDPTGTGKGGESYWKSYFPDQIKSTLSHDDRGILSMANRGKDTNGSQFFITYRPCTHLDGKHTIFGRIVGGLDVLNKMEAIPVNDNDRPERDIRIKEVSVFVDPFEEYQGRLKRKLAHEANADEEEAERRRKEEKEDAMGWFGLNTGDPKKRGVPSSSSKPKPVTNITSSNEGKGVGRYLQATTTTSTTTSKEIDDLSEQIPKNKKVKKQMSGYGNFDNF</sequence>
<feature type="domain" description="PPIase cyclophilin-type" evidence="12">
    <location>
        <begin position="316"/>
        <end position="459"/>
    </location>
</feature>
<evidence type="ECO:0000256" key="1">
    <source>
        <dbReference type="ARBA" id="ARBA00000900"/>
    </source>
</evidence>
<dbReference type="GO" id="GO:0061630">
    <property type="term" value="F:ubiquitin protein ligase activity"/>
    <property type="evidence" value="ECO:0007669"/>
    <property type="project" value="UniProtKB-EC"/>
</dbReference>
<comment type="subcellular location">
    <subcellularLocation>
        <location evidence="4">Nucleus</location>
    </subcellularLocation>
</comment>
<evidence type="ECO:0000256" key="2">
    <source>
        <dbReference type="ARBA" id="ARBA00000971"/>
    </source>
</evidence>
<evidence type="ECO:0000313" key="15">
    <source>
        <dbReference type="Proteomes" id="UP000646827"/>
    </source>
</evidence>
<accession>A0A8H7S511</accession>
<keyword evidence="15" id="KW-1185">Reference proteome</keyword>
<evidence type="ECO:0000256" key="11">
    <source>
        <dbReference type="SAM" id="MobiDB-lite"/>
    </source>
</evidence>
<gene>
    <name evidence="14" type="ORF">INT45_000465</name>
</gene>
<feature type="region of interest" description="Disordered" evidence="11">
    <location>
        <begin position="216"/>
        <end position="256"/>
    </location>
</feature>
<dbReference type="Gene3D" id="2.40.100.10">
    <property type="entry name" value="Cyclophilin-like"/>
    <property type="match status" value="1"/>
</dbReference>
<dbReference type="PANTHER" id="PTHR45625">
    <property type="entry name" value="PEPTIDYL-PROLYL CIS-TRANS ISOMERASE-RELATED"/>
    <property type="match status" value="1"/>
</dbReference>
<comment type="similarity">
    <text evidence="5">Belongs to the cyclophilin-type PPIase family. PPIL2 subfamily.</text>
</comment>
<dbReference type="FunFam" id="2.40.100.10:FF:000014">
    <property type="entry name" value="Peptidyl-prolyl cis-trans isomerase cyp65"/>
    <property type="match status" value="1"/>
</dbReference>
<feature type="compositionally biased region" description="Low complexity" evidence="11">
    <location>
        <begin position="228"/>
        <end position="239"/>
    </location>
</feature>
<comment type="catalytic activity">
    <reaction evidence="2">
        <text>[protein]-peptidylproline (omega=180) = [protein]-peptidylproline (omega=0)</text>
        <dbReference type="Rhea" id="RHEA:16237"/>
        <dbReference type="Rhea" id="RHEA-COMP:10747"/>
        <dbReference type="Rhea" id="RHEA-COMP:10748"/>
        <dbReference type="ChEBI" id="CHEBI:83833"/>
        <dbReference type="ChEBI" id="CHEBI:83834"/>
        <dbReference type="EC" id="5.2.1.8"/>
    </reaction>
</comment>
<dbReference type="InterPro" id="IPR026951">
    <property type="entry name" value="PPIL2_U-box_dom"/>
</dbReference>
<dbReference type="OrthoDB" id="407558at2759"/>
<dbReference type="InterPro" id="IPR013083">
    <property type="entry name" value="Znf_RING/FYVE/PHD"/>
</dbReference>
<dbReference type="SUPFAM" id="SSF50891">
    <property type="entry name" value="Cyclophilin-like"/>
    <property type="match status" value="1"/>
</dbReference>
<dbReference type="PRINTS" id="PR00153">
    <property type="entry name" value="CSAPPISMRASE"/>
</dbReference>
<evidence type="ECO:0000256" key="8">
    <source>
        <dbReference type="ARBA" id="ARBA00023110"/>
    </source>
</evidence>
<dbReference type="AlphaFoldDB" id="A0A8H7S511"/>
<dbReference type="InterPro" id="IPR029000">
    <property type="entry name" value="Cyclophilin-like_dom_sf"/>
</dbReference>
<name>A0A8H7S511_9FUNG</name>
<keyword evidence="9" id="KW-0413">Isomerase</keyword>
<evidence type="ECO:0008006" key="16">
    <source>
        <dbReference type="Google" id="ProtNLM"/>
    </source>
</evidence>
<dbReference type="PROSITE" id="PS00170">
    <property type="entry name" value="CSA_PPIASE_1"/>
    <property type="match status" value="1"/>
</dbReference>
<dbReference type="FunFam" id="3.30.40.10:FF:000079">
    <property type="entry name" value="Peptidyl-prolyl cis-trans isomerase 2"/>
    <property type="match status" value="1"/>
</dbReference>
<keyword evidence="6" id="KW-0808">Transferase</keyword>
<dbReference type="PROSITE" id="PS50072">
    <property type="entry name" value="CSA_PPIASE_2"/>
    <property type="match status" value="1"/>
</dbReference>
<dbReference type="EMBL" id="JAEPRB010000073">
    <property type="protein sequence ID" value="KAG2222850.1"/>
    <property type="molecule type" value="Genomic_DNA"/>
</dbReference>
<keyword evidence="8" id="KW-0697">Rotamase</keyword>
<evidence type="ECO:0000259" key="13">
    <source>
        <dbReference type="PROSITE" id="PS51698"/>
    </source>
</evidence>
<keyword evidence="10" id="KW-0539">Nucleus</keyword>
<feature type="compositionally biased region" description="Basic and acidic residues" evidence="11">
    <location>
        <begin position="245"/>
        <end position="256"/>
    </location>
</feature>
<dbReference type="InterPro" id="IPR003613">
    <property type="entry name" value="Ubox_domain"/>
</dbReference>
<reference evidence="14 15" key="1">
    <citation type="submission" date="2020-12" db="EMBL/GenBank/DDBJ databases">
        <title>Metabolic potential, ecology and presence of endohyphal bacteria is reflected in genomic diversity of Mucoromycotina.</title>
        <authorList>
            <person name="Muszewska A."/>
            <person name="Okrasinska A."/>
            <person name="Steczkiewicz K."/>
            <person name="Drgas O."/>
            <person name="Orlowska M."/>
            <person name="Perlinska-Lenart U."/>
            <person name="Aleksandrzak-Piekarczyk T."/>
            <person name="Szatraj K."/>
            <person name="Zielenkiewicz U."/>
            <person name="Pilsyk S."/>
            <person name="Malc E."/>
            <person name="Mieczkowski P."/>
            <person name="Kruszewska J.S."/>
            <person name="Biernat P."/>
            <person name="Pawlowska J."/>
        </authorList>
    </citation>
    <scope>NUCLEOTIDE SEQUENCE [LARGE SCALE GENOMIC DNA]</scope>
    <source>
        <strain evidence="14 15">CBS 142.35</strain>
    </source>
</reference>
<feature type="region of interest" description="Disordered" evidence="11">
    <location>
        <begin position="475"/>
        <end position="554"/>
    </location>
</feature>
<evidence type="ECO:0000313" key="14">
    <source>
        <dbReference type="EMBL" id="KAG2222850.1"/>
    </source>
</evidence>
<feature type="compositionally biased region" description="Low complexity" evidence="11">
    <location>
        <begin position="513"/>
        <end position="522"/>
    </location>
</feature>
<dbReference type="InterPro" id="IPR044666">
    <property type="entry name" value="Cyclophilin_A-like"/>
</dbReference>
<feature type="compositionally biased region" description="Basic and acidic residues" evidence="11">
    <location>
        <begin position="476"/>
        <end position="497"/>
    </location>
</feature>
<keyword evidence="7" id="KW-0833">Ubl conjugation pathway</keyword>
<feature type="domain" description="U-box" evidence="13">
    <location>
        <begin position="38"/>
        <end position="111"/>
    </location>
</feature>
<dbReference type="GO" id="GO:0006457">
    <property type="term" value="P:protein folding"/>
    <property type="evidence" value="ECO:0007669"/>
    <property type="project" value="InterPro"/>
</dbReference>
<comment type="function">
    <text evidence="3">May catalyze the cis-trans isomerization of proline imidic peptide bonds in oligopeptides thereby assisting the folding of proteins. May also function as a chaperone, playing a role in intracellular transport of proteins. May also have a protein ubiquitin ligase activity acting as an E3 ubiquitin protein ligase or as a ubiquitin-ubiquitin ligase promoting elongation of ubiquitin chains on proteins.</text>
</comment>
<evidence type="ECO:0000256" key="10">
    <source>
        <dbReference type="ARBA" id="ARBA00023242"/>
    </source>
</evidence>
<dbReference type="PROSITE" id="PS51698">
    <property type="entry name" value="U_BOX"/>
    <property type="match status" value="1"/>
</dbReference>
<evidence type="ECO:0000259" key="12">
    <source>
        <dbReference type="PROSITE" id="PS50072"/>
    </source>
</evidence>
<dbReference type="CDD" id="cd16663">
    <property type="entry name" value="RING-Ubox_PPIL2"/>
    <property type="match status" value="1"/>
</dbReference>
<dbReference type="InterPro" id="IPR002130">
    <property type="entry name" value="Cyclophilin-type_PPIase_dom"/>
</dbReference>
<dbReference type="SMART" id="SM00504">
    <property type="entry name" value="Ubox"/>
    <property type="match status" value="1"/>
</dbReference>
<dbReference type="PANTHER" id="PTHR45625:SF1">
    <property type="entry name" value="RING-TYPE E3 UBIQUITIN-PROTEIN LIGASE PPIL2"/>
    <property type="match status" value="1"/>
</dbReference>
<dbReference type="GO" id="GO:0003755">
    <property type="term" value="F:peptidyl-prolyl cis-trans isomerase activity"/>
    <property type="evidence" value="ECO:0007669"/>
    <property type="project" value="UniProtKB-KW"/>
</dbReference>
<dbReference type="CDD" id="cd01923">
    <property type="entry name" value="cyclophilin_RING"/>
    <property type="match status" value="1"/>
</dbReference>
<evidence type="ECO:0000256" key="6">
    <source>
        <dbReference type="ARBA" id="ARBA00022679"/>
    </source>
</evidence>
<dbReference type="GO" id="GO:0000209">
    <property type="term" value="P:protein polyubiquitination"/>
    <property type="evidence" value="ECO:0007669"/>
    <property type="project" value="TreeGrafter"/>
</dbReference>
<dbReference type="GO" id="GO:0071013">
    <property type="term" value="C:catalytic step 2 spliceosome"/>
    <property type="evidence" value="ECO:0007669"/>
    <property type="project" value="TreeGrafter"/>
</dbReference>
<dbReference type="Pfam" id="PF00160">
    <property type="entry name" value="Pro_isomerase"/>
    <property type="match status" value="1"/>
</dbReference>
<evidence type="ECO:0000256" key="7">
    <source>
        <dbReference type="ARBA" id="ARBA00022786"/>
    </source>
</evidence>
<protein>
    <recommendedName>
        <fullName evidence="16">RING-type E3 ubiquitin transferase</fullName>
    </recommendedName>
</protein>
<dbReference type="Proteomes" id="UP000646827">
    <property type="component" value="Unassembled WGS sequence"/>
</dbReference>
<evidence type="ECO:0000256" key="4">
    <source>
        <dbReference type="ARBA" id="ARBA00004123"/>
    </source>
</evidence>
<comment type="catalytic activity">
    <reaction evidence="1">
        <text>S-ubiquitinyl-[E2 ubiquitin-conjugating enzyme]-L-cysteine + [acceptor protein]-L-lysine = [E2 ubiquitin-conjugating enzyme]-L-cysteine + N(6)-ubiquitinyl-[acceptor protein]-L-lysine.</text>
        <dbReference type="EC" id="2.3.2.27"/>
    </reaction>
</comment>
<dbReference type="Gene3D" id="3.30.40.10">
    <property type="entry name" value="Zinc/RING finger domain, C3HC4 (zinc finger)"/>
    <property type="match status" value="1"/>
</dbReference>
<comment type="caution">
    <text evidence="14">The sequence shown here is derived from an EMBL/GenBank/DDBJ whole genome shotgun (WGS) entry which is preliminary data.</text>
</comment>
<evidence type="ECO:0000256" key="9">
    <source>
        <dbReference type="ARBA" id="ARBA00023235"/>
    </source>
</evidence>